<dbReference type="GO" id="GO:0015768">
    <property type="term" value="P:maltose transport"/>
    <property type="evidence" value="ECO:0007669"/>
    <property type="project" value="TreeGrafter"/>
</dbReference>
<dbReference type="KEGG" id="dfs:HGD76_18725"/>
<dbReference type="AlphaFoldDB" id="A0A6H2C4G9"/>
<dbReference type="CDD" id="cd14748">
    <property type="entry name" value="PBP2_UgpB"/>
    <property type="match status" value="1"/>
</dbReference>
<dbReference type="Proteomes" id="UP000502433">
    <property type="component" value="Chromosome"/>
</dbReference>
<evidence type="ECO:0000256" key="2">
    <source>
        <dbReference type="ARBA" id="ARBA00022448"/>
    </source>
</evidence>
<evidence type="ECO:0000313" key="6">
    <source>
        <dbReference type="Proteomes" id="UP000502433"/>
    </source>
</evidence>
<name>A0A6H2C4G9_DOLFA</name>
<evidence type="ECO:0000256" key="4">
    <source>
        <dbReference type="SAM" id="Phobius"/>
    </source>
</evidence>
<sequence length="416" mass="46961">MRKKRLFNFLGLVIIIAIAIISYHNWPLPKPPPFITVKLSGWTGNPLEQRLLKQVIEDFEKQHPQIKVKYEAISDQYMDVIKTRLVGEAAPDVFYLDALEAPFLMGQNVLEPLDKYIKPKFDLTDIEPNLLNNFTYQNRIYGLPKDYSTLALFYNKQAFNQVGLTSPPTTWEQLRSYSKQLTGKLNKYGFGEIPELARQAYKITAFGGEIIDKNGYATFANNPGLQGLELVINQYQKDRSSAQKSDVGTNSGSEMFGQNKVAMVIEGNWAIPYLQETFPKLEFATAEIPEINNQKSTMVFTVAYVMNKQAPHKKEAWELISFLTGKEGMKKWTGKGFALPARKSVAQQLGYDQDPLRSSLVAGVNYATPWQLGKNPAAIINNFDNQFISVLLGQQPLKQAMLKAQDAANQQIKADM</sequence>
<proteinExistence type="inferred from homology"/>
<dbReference type="RefSeq" id="WP_168696658.1">
    <property type="nucleotide sequence ID" value="NZ_CP051206.1"/>
</dbReference>
<keyword evidence="3" id="KW-0732">Signal</keyword>
<comment type="similarity">
    <text evidence="1">Belongs to the bacterial solute-binding protein 1 family.</text>
</comment>
<keyword evidence="4" id="KW-0812">Transmembrane</keyword>
<dbReference type="PANTHER" id="PTHR30061">
    <property type="entry name" value="MALTOSE-BINDING PERIPLASMIC PROTEIN"/>
    <property type="match status" value="1"/>
</dbReference>
<protein>
    <submittedName>
        <fullName evidence="5">ABC transporter substrate-binding protein</fullName>
    </submittedName>
</protein>
<dbReference type="GO" id="GO:0042956">
    <property type="term" value="P:maltodextrin transmembrane transport"/>
    <property type="evidence" value="ECO:0007669"/>
    <property type="project" value="TreeGrafter"/>
</dbReference>
<accession>A0A6H2C4G9</accession>
<dbReference type="InterPro" id="IPR006059">
    <property type="entry name" value="SBP"/>
</dbReference>
<dbReference type="PANTHER" id="PTHR30061:SF50">
    <property type="entry name" value="MALTOSE_MALTODEXTRIN-BINDING PERIPLASMIC PROTEIN"/>
    <property type="match status" value="1"/>
</dbReference>
<organism evidence="5 6">
    <name type="scientific">Dolichospermum flos-aquae CCAP 1403/13F</name>
    <dbReference type="NCBI Taxonomy" id="315271"/>
    <lineage>
        <taxon>Bacteria</taxon>
        <taxon>Bacillati</taxon>
        <taxon>Cyanobacteriota</taxon>
        <taxon>Cyanophyceae</taxon>
        <taxon>Nostocales</taxon>
        <taxon>Aphanizomenonaceae</taxon>
        <taxon>Dolichospermum</taxon>
    </lineage>
</organism>
<dbReference type="GO" id="GO:1901982">
    <property type="term" value="F:maltose binding"/>
    <property type="evidence" value="ECO:0007669"/>
    <property type="project" value="TreeGrafter"/>
</dbReference>
<reference evidence="5 6" key="2">
    <citation type="submission" date="2020-04" db="EMBL/GenBank/DDBJ databases">
        <authorList>
            <person name="Fomenkov A."/>
            <person name="Anton B.P."/>
            <person name="Roberts R.J."/>
        </authorList>
    </citation>
    <scope>NUCLEOTIDE SEQUENCE [LARGE SCALE GENOMIC DNA]</scope>
    <source>
        <strain evidence="5 6">CCAP 1403/13f</strain>
    </source>
</reference>
<reference evidence="5 6" key="1">
    <citation type="submission" date="2020-04" db="EMBL/GenBank/DDBJ databases">
        <title>Genome-Wide Identification of 5-Methylcytosine Sites in Bacterial Genomes By High-Throughput Sequencing of MspJI Restriction Fragments.</title>
        <authorList>
            <person name="Wu V."/>
        </authorList>
    </citation>
    <scope>NUCLEOTIDE SEQUENCE [LARGE SCALE GENOMIC DNA]</scope>
    <source>
        <strain evidence="5 6">CCAP 1403/13f</strain>
    </source>
</reference>
<dbReference type="GO" id="GO:0055052">
    <property type="term" value="C:ATP-binding cassette (ABC) transporter complex, substrate-binding subunit-containing"/>
    <property type="evidence" value="ECO:0007669"/>
    <property type="project" value="TreeGrafter"/>
</dbReference>
<feature type="transmembrane region" description="Helical" evidence="4">
    <location>
        <begin position="7"/>
        <end position="26"/>
    </location>
</feature>
<evidence type="ECO:0000256" key="3">
    <source>
        <dbReference type="ARBA" id="ARBA00022729"/>
    </source>
</evidence>
<evidence type="ECO:0000313" key="5">
    <source>
        <dbReference type="EMBL" id="QJB45894.1"/>
    </source>
</evidence>
<dbReference type="SUPFAM" id="SSF53850">
    <property type="entry name" value="Periplasmic binding protein-like II"/>
    <property type="match status" value="1"/>
</dbReference>
<evidence type="ECO:0000256" key="1">
    <source>
        <dbReference type="ARBA" id="ARBA00008520"/>
    </source>
</evidence>
<dbReference type="EMBL" id="CP051206">
    <property type="protein sequence ID" value="QJB45894.1"/>
    <property type="molecule type" value="Genomic_DNA"/>
</dbReference>
<keyword evidence="4" id="KW-0472">Membrane</keyword>
<dbReference type="Pfam" id="PF01547">
    <property type="entry name" value="SBP_bac_1"/>
    <property type="match status" value="1"/>
</dbReference>
<keyword evidence="2" id="KW-0813">Transport</keyword>
<gene>
    <name evidence="5" type="ORF">HGD76_18725</name>
</gene>
<keyword evidence="4" id="KW-1133">Transmembrane helix</keyword>
<dbReference type="Gene3D" id="3.40.190.10">
    <property type="entry name" value="Periplasmic binding protein-like II"/>
    <property type="match status" value="1"/>
</dbReference>